<reference evidence="1" key="2">
    <citation type="submission" date="2023-05" db="EMBL/GenBank/DDBJ databases">
        <authorList>
            <consortium name="Lawrence Berkeley National Laboratory"/>
            <person name="Steindorff A."/>
            <person name="Hensen N."/>
            <person name="Bonometti L."/>
            <person name="Westerberg I."/>
            <person name="Brannstrom I.O."/>
            <person name="Guillou S."/>
            <person name="Cros-Aarteil S."/>
            <person name="Calhoun S."/>
            <person name="Haridas S."/>
            <person name="Kuo A."/>
            <person name="Mondo S."/>
            <person name="Pangilinan J."/>
            <person name="Riley R."/>
            <person name="Labutti K."/>
            <person name="Andreopoulos B."/>
            <person name="Lipzen A."/>
            <person name="Chen C."/>
            <person name="Yanf M."/>
            <person name="Daum C."/>
            <person name="Ng V."/>
            <person name="Clum A."/>
            <person name="Ohm R."/>
            <person name="Martin F."/>
            <person name="Silar P."/>
            <person name="Natvig D."/>
            <person name="Lalanne C."/>
            <person name="Gautier V."/>
            <person name="Ament-Velasquez S.L."/>
            <person name="Kruys A."/>
            <person name="Hutchinson M.I."/>
            <person name="Powell A.J."/>
            <person name="Barry K."/>
            <person name="Miller A.N."/>
            <person name="Grigoriev I.V."/>
            <person name="Debuchy R."/>
            <person name="Gladieux P."/>
            <person name="Thoren M.H."/>
            <person name="Johannesson H."/>
        </authorList>
    </citation>
    <scope>NUCLEOTIDE SEQUENCE</scope>
    <source>
        <strain evidence="1">CBS 141.50</strain>
    </source>
</reference>
<proteinExistence type="predicted"/>
<organism evidence="1 2">
    <name type="scientific">Dichotomopilus funicola</name>
    <dbReference type="NCBI Taxonomy" id="1934379"/>
    <lineage>
        <taxon>Eukaryota</taxon>
        <taxon>Fungi</taxon>
        <taxon>Dikarya</taxon>
        <taxon>Ascomycota</taxon>
        <taxon>Pezizomycotina</taxon>
        <taxon>Sordariomycetes</taxon>
        <taxon>Sordariomycetidae</taxon>
        <taxon>Sordariales</taxon>
        <taxon>Chaetomiaceae</taxon>
        <taxon>Dichotomopilus</taxon>
    </lineage>
</organism>
<dbReference type="EMBL" id="MU853611">
    <property type="protein sequence ID" value="KAK4141432.1"/>
    <property type="molecule type" value="Genomic_DNA"/>
</dbReference>
<comment type="caution">
    <text evidence="1">The sequence shown here is derived from an EMBL/GenBank/DDBJ whole genome shotgun (WGS) entry which is preliminary data.</text>
</comment>
<keyword evidence="2" id="KW-1185">Reference proteome</keyword>
<gene>
    <name evidence="1" type="ORF">C8A04DRAFT_30930</name>
</gene>
<accession>A0AAN6UYA7</accession>
<evidence type="ECO:0000313" key="2">
    <source>
        <dbReference type="Proteomes" id="UP001302676"/>
    </source>
</evidence>
<sequence length="376" mass="41986">MAQSLATKTLTLTCVPPNVDKLPTEPKIEDDFVPATGTLSPVGWNTTIGGDGGNALARGIGVGLMGNFFTPGIVPGIPSTIADIVRGARLGNTGIPAAELARLGLNSPDFYSAIGAVTGGLVSSATAIAALAKRVSHDFPTLWYVNFPHNMSAADAELVARHRESMLDFRSWSSKKWWEEVDRRYGRVDDTVARLSQSKEFAEIAFEDMVKMSWLRTTRPPHPDQYNFDCERYQLHTQMISWVLGRGWWTPSEDTARILEPIFESIVRGALAGSRNYSQMHNVVMEKYVYDESTKTIDSFIRLLSFELHEDCYEHVTEGKHGTRQYRVAVSLKLCMYEAVFDMAVWDKFSATLSDDDTDPLRDFVKSCTINVPEKR</sequence>
<reference evidence="1" key="1">
    <citation type="journal article" date="2023" name="Mol. Phylogenet. Evol.">
        <title>Genome-scale phylogeny and comparative genomics of the fungal order Sordariales.</title>
        <authorList>
            <person name="Hensen N."/>
            <person name="Bonometti L."/>
            <person name="Westerberg I."/>
            <person name="Brannstrom I.O."/>
            <person name="Guillou S."/>
            <person name="Cros-Aarteil S."/>
            <person name="Calhoun S."/>
            <person name="Haridas S."/>
            <person name="Kuo A."/>
            <person name="Mondo S."/>
            <person name="Pangilinan J."/>
            <person name="Riley R."/>
            <person name="LaButti K."/>
            <person name="Andreopoulos B."/>
            <person name="Lipzen A."/>
            <person name="Chen C."/>
            <person name="Yan M."/>
            <person name="Daum C."/>
            <person name="Ng V."/>
            <person name="Clum A."/>
            <person name="Steindorff A."/>
            <person name="Ohm R.A."/>
            <person name="Martin F."/>
            <person name="Silar P."/>
            <person name="Natvig D.O."/>
            <person name="Lalanne C."/>
            <person name="Gautier V."/>
            <person name="Ament-Velasquez S.L."/>
            <person name="Kruys A."/>
            <person name="Hutchinson M.I."/>
            <person name="Powell A.J."/>
            <person name="Barry K."/>
            <person name="Miller A.N."/>
            <person name="Grigoriev I.V."/>
            <person name="Debuchy R."/>
            <person name="Gladieux P."/>
            <person name="Hiltunen Thoren M."/>
            <person name="Johannesson H."/>
        </authorList>
    </citation>
    <scope>NUCLEOTIDE SEQUENCE</scope>
    <source>
        <strain evidence="1">CBS 141.50</strain>
    </source>
</reference>
<protein>
    <submittedName>
        <fullName evidence="1">Uncharacterized protein</fullName>
    </submittedName>
</protein>
<evidence type="ECO:0000313" key="1">
    <source>
        <dbReference type="EMBL" id="KAK4141432.1"/>
    </source>
</evidence>
<name>A0AAN6UYA7_9PEZI</name>
<dbReference type="AlphaFoldDB" id="A0AAN6UYA7"/>
<dbReference type="RefSeq" id="XP_062634803.1">
    <property type="nucleotide sequence ID" value="XM_062781573.1"/>
</dbReference>
<dbReference type="GeneID" id="87818186"/>
<dbReference type="Proteomes" id="UP001302676">
    <property type="component" value="Unassembled WGS sequence"/>
</dbReference>